<dbReference type="GO" id="GO:0005737">
    <property type="term" value="C:cytoplasm"/>
    <property type="evidence" value="ECO:0007669"/>
    <property type="project" value="UniProtKB-SubCell"/>
</dbReference>
<dbReference type="GO" id="GO:0005524">
    <property type="term" value="F:ATP binding"/>
    <property type="evidence" value="ECO:0007669"/>
    <property type="project" value="UniProtKB-KW"/>
</dbReference>
<comment type="function">
    <text evidence="9">Reversibly transfers an adenylyl group from ATP to 4'-phosphopantetheine, yielding dephospho-CoA (dPCoA) and pyrophosphate.</text>
</comment>
<feature type="domain" description="Cytidyltransferase-like" evidence="10">
    <location>
        <begin position="28"/>
        <end position="155"/>
    </location>
</feature>
<evidence type="ECO:0000256" key="7">
    <source>
        <dbReference type="ARBA" id="ARBA00022993"/>
    </source>
</evidence>
<evidence type="ECO:0000259" key="10">
    <source>
        <dbReference type="Pfam" id="PF01467"/>
    </source>
</evidence>
<dbReference type="GO" id="GO:0015937">
    <property type="term" value="P:coenzyme A biosynthetic process"/>
    <property type="evidence" value="ECO:0007669"/>
    <property type="project" value="UniProtKB-UniRule"/>
</dbReference>
<keyword evidence="6 9" id="KW-0460">Magnesium</keyword>
<evidence type="ECO:0000256" key="6">
    <source>
        <dbReference type="ARBA" id="ARBA00022842"/>
    </source>
</evidence>
<feature type="binding site" evidence="9">
    <location>
        <position position="121"/>
    </location>
    <ligand>
        <name>ATP</name>
        <dbReference type="ChEBI" id="CHEBI:30616"/>
    </ligand>
</feature>
<dbReference type="HAMAP" id="MF_00151">
    <property type="entry name" value="PPAT_bact"/>
    <property type="match status" value="1"/>
</dbReference>
<evidence type="ECO:0000256" key="1">
    <source>
        <dbReference type="ARBA" id="ARBA00022490"/>
    </source>
</evidence>
<keyword evidence="7 9" id="KW-0173">Coenzyme A biosynthesis</keyword>
<evidence type="ECO:0000256" key="9">
    <source>
        <dbReference type="HAMAP-Rule" id="MF_00151"/>
    </source>
</evidence>
<keyword evidence="1 9" id="KW-0963">Cytoplasm</keyword>
<dbReference type="Pfam" id="PF01467">
    <property type="entry name" value="CTP_transf_like"/>
    <property type="match status" value="1"/>
</dbReference>
<dbReference type="InterPro" id="IPR001980">
    <property type="entry name" value="PPAT"/>
</dbReference>
<name>A0A9W6P404_9ACTN</name>
<reference evidence="11" key="1">
    <citation type="submission" date="2023-02" db="EMBL/GenBank/DDBJ databases">
        <title>Nocardiopsis ansamitocini NBRC 112285.</title>
        <authorList>
            <person name="Ichikawa N."/>
            <person name="Sato H."/>
            <person name="Tonouchi N."/>
        </authorList>
    </citation>
    <scope>NUCLEOTIDE SEQUENCE</scope>
    <source>
        <strain evidence="11">NBRC 112285</strain>
    </source>
</reference>
<evidence type="ECO:0000256" key="5">
    <source>
        <dbReference type="ARBA" id="ARBA00022840"/>
    </source>
</evidence>
<dbReference type="EMBL" id="BSQG01000001">
    <property type="protein sequence ID" value="GLU46613.1"/>
    <property type="molecule type" value="Genomic_DNA"/>
</dbReference>
<dbReference type="Gene3D" id="3.40.50.620">
    <property type="entry name" value="HUPs"/>
    <property type="match status" value="1"/>
</dbReference>
<feature type="binding site" evidence="9">
    <location>
        <position position="110"/>
    </location>
    <ligand>
        <name>substrate</name>
    </ligand>
</feature>
<comment type="subunit">
    <text evidence="9">Homohexamer.</text>
</comment>
<comment type="cofactor">
    <cofactor evidence="9">
        <name>Mg(2+)</name>
        <dbReference type="ChEBI" id="CHEBI:18420"/>
    </cofactor>
</comment>
<dbReference type="PANTHER" id="PTHR21342:SF1">
    <property type="entry name" value="PHOSPHOPANTETHEINE ADENYLYLTRANSFERASE"/>
    <property type="match status" value="1"/>
</dbReference>
<organism evidence="11 12">
    <name type="scientific">Nocardiopsis ansamitocini</name>
    <dbReference type="NCBI Taxonomy" id="1670832"/>
    <lineage>
        <taxon>Bacteria</taxon>
        <taxon>Bacillati</taxon>
        <taxon>Actinomycetota</taxon>
        <taxon>Actinomycetes</taxon>
        <taxon>Streptosporangiales</taxon>
        <taxon>Nocardiopsidaceae</taxon>
        <taxon>Nocardiopsis</taxon>
    </lineage>
</organism>
<dbReference type="SUPFAM" id="SSF52374">
    <property type="entry name" value="Nucleotidylyl transferase"/>
    <property type="match status" value="1"/>
</dbReference>
<feature type="binding site" evidence="9">
    <location>
        <position position="32"/>
    </location>
    <ligand>
        <name>substrate</name>
    </ligand>
</feature>
<comment type="catalytic activity">
    <reaction evidence="8 9">
        <text>(R)-4'-phosphopantetheine + ATP + H(+) = 3'-dephospho-CoA + diphosphate</text>
        <dbReference type="Rhea" id="RHEA:19801"/>
        <dbReference type="ChEBI" id="CHEBI:15378"/>
        <dbReference type="ChEBI" id="CHEBI:30616"/>
        <dbReference type="ChEBI" id="CHEBI:33019"/>
        <dbReference type="ChEBI" id="CHEBI:57328"/>
        <dbReference type="ChEBI" id="CHEBI:61723"/>
        <dbReference type="EC" id="2.7.7.3"/>
    </reaction>
</comment>
<evidence type="ECO:0000256" key="3">
    <source>
        <dbReference type="ARBA" id="ARBA00022695"/>
    </source>
</evidence>
<gene>
    <name evidence="9 11" type="primary">coaD</name>
    <name evidence="11" type="ORF">Nans01_09640</name>
</gene>
<feature type="binding site" evidence="9">
    <location>
        <position position="40"/>
    </location>
    <ligand>
        <name>ATP</name>
        <dbReference type="ChEBI" id="CHEBI:30616"/>
    </ligand>
</feature>
<feature type="binding site" evidence="9">
    <location>
        <position position="64"/>
    </location>
    <ligand>
        <name>substrate</name>
    </ligand>
</feature>
<comment type="subcellular location">
    <subcellularLocation>
        <location evidence="9">Cytoplasm</location>
    </subcellularLocation>
</comment>
<keyword evidence="12" id="KW-1185">Reference proteome</keyword>
<evidence type="ECO:0000313" key="12">
    <source>
        <dbReference type="Proteomes" id="UP001165092"/>
    </source>
</evidence>
<dbReference type="PANTHER" id="PTHR21342">
    <property type="entry name" value="PHOSPHOPANTETHEINE ADENYLYLTRANSFERASE"/>
    <property type="match status" value="1"/>
</dbReference>
<protein>
    <recommendedName>
        <fullName evidence="9">Phosphopantetheine adenylyltransferase</fullName>
        <ecNumber evidence="9">2.7.7.3</ecNumber>
    </recommendedName>
    <alternativeName>
        <fullName evidence="9">Dephospho-CoA pyrophosphorylase</fullName>
    </alternativeName>
    <alternativeName>
        <fullName evidence="9">Pantetheine-phosphate adenylyltransferase</fullName>
        <shortName evidence="9">PPAT</shortName>
    </alternativeName>
</protein>
<feature type="binding site" evidence="9">
    <location>
        <position position="96"/>
    </location>
    <ligand>
        <name>substrate</name>
    </ligand>
</feature>
<dbReference type="GO" id="GO:0004595">
    <property type="term" value="F:pantetheine-phosphate adenylyltransferase activity"/>
    <property type="evidence" value="ECO:0007669"/>
    <property type="project" value="UniProtKB-UniRule"/>
</dbReference>
<dbReference type="NCBIfam" id="TIGR01510">
    <property type="entry name" value="coaD_prev_kdtB"/>
    <property type="match status" value="1"/>
</dbReference>
<dbReference type="Proteomes" id="UP001165092">
    <property type="component" value="Unassembled WGS sequence"/>
</dbReference>
<keyword evidence="4 9" id="KW-0547">Nucleotide-binding</keyword>
<comment type="caution">
    <text evidence="11">The sequence shown here is derived from an EMBL/GenBank/DDBJ whole genome shotgun (WGS) entry which is preliminary data.</text>
</comment>
<keyword evidence="5 9" id="KW-0067">ATP-binding</keyword>
<keyword evidence="3 9" id="KW-0548">Nucleotidyltransferase</keyword>
<feature type="binding site" evidence="9">
    <location>
        <begin position="145"/>
        <end position="151"/>
    </location>
    <ligand>
        <name>ATP</name>
        <dbReference type="ChEBI" id="CHEBI:30616"/>
    </ligand>
</feature>
<dbReference type="AlphaFoldDB" id="A0A9W6P404"/>
<evidence type="ECO:0000256" key="2">
    <source>
        <dbReference type="ARBA" id="ARBA00022679"/>
    </source>
</evidence>
<evidence type="ECO:0000313" key="11">
    <source>
        <dbReference type="EMBL" id="GLU46613.1"/>
    </source>
</evidence>
<comment type="similarity">
    <text evidence="9">Belongs to the bacterial CoaD family.</text>
</comment>
<dbReference type="NCBIfam" id="TIGR00125">
    <property type="entry name" value="cyt_tran_rel"/>
    <property type="match status" value="1"/>
</dbReference>
<dbReference type="InterPro" id="IPR014729">
    <property type="entry name" value="Rossmann-like_a/b/a_fold"/>
</dbReference>
<feature type="site" description="Transition state stabilizer" evidence="9">
    <location>
        <position position="40"/>
    </location>
</feature>
<keyword evidence="2 9" id="KW-0808">Transferase</keyword>
<evidence type="ECO:0000256" key="8">
    <source>
        <dbReference type="ARBA" id="ARBA00029346"/>
    </source>
</evidence>
<dbReference type="EC" id="2.7.7.3" evidence="9"/>
<accession>A0A9W6P404</accession>
<evidence type="ECO:0000256" key="4">
    <source>
        <dbReference type="ARBA" id="ARBA00022741"/>
    </source>
</evidence>
<comment type="caution">
    <text evidence="9">Lacks conserved residue(s) required for the propagation of feature annotation.</text>
</comment>
<dbReference type="InterPro" id="IPR004821">
    <property type="entry name" value="Cyt_trans-like"/>
</dbReference>
<dbReference type="CDD" id="cd02163">
    <property type="entry name" value="PPAT"/>
    <property type="match status" value="1"/>
</dbReference>
<dbReference type="PRINTS" id="PR01020">
    <property type="entry name" value="LPSBIOSNTHSS"/>
</dbReference>
<comment type="pathway">
    <text evidence="9">Cofactor biosynthesis; coenzyme A biosynthesis; CoA from (R)-pantothenate: step 4/5.</text>
</comment>
<proteinExistence type="inferred from homology"/>
<sequence length="185" mass="20527">MILDGLTRTPGTFTGIRKRGAIPVRRVVCPGSFDPVTHGHVDIIGRAARQNDEVVVAVLNNVNKRGLFSVDEKLAMLTDSTKEFPNVSVAKFDGLLVDFCRQNDVDTIVRSLRSVSDFDYELQIAQMNYQLSGVETVFMTANPQYSFLSSSLVREVAQHGGDVSTLVTPYVEQRLRAKYEEAKEG</sequence>
<feature type="binding site" evidence="9">
    <location>
        <begin position="32"/>
        <end position="33"/>
    </location>
    <ligand>
        <name>ATP</name>
        <dbReference type="ChEBI" id="CHEBI:30616"/>
    </ligand>
</feature>